<organism evidence="2">
    <name type="scientific">Arundo donax</name>
    <name type="common">Giant reed</name>
    <name type="synonym">Donax arundinaceus</name>
    <dbReference type="NCBI Taxonomy" id="35708"/>
    <lineage>
        <taxon>Eukaryota</taxon>
        <taxon>Viridiplantae</taxon>
        <taxon>Streptophyta</taxon>
        <taxon>Embryophyta</taxon>
        <taxon>Tracheophyta</taxon>
        <taxon>Spermatophyta</taxon>
        <taxon>Magnoliopsida</taxon>
        <taxon>Liliopsida</taxon>
        <taxon>Poales</taxon>
        <taxon>Poaceae</taxon>
        <taxon>PACMAD clade</taxon>
        <taxon>Arundinoideae</taxon>
        <taxon>Arundineae</taxon>
        <taxon>Arundo</taxon>
    </lineage>
</organism>
<keyword evidence="1" id="KW-0812">Transmembrane</keyword>
<evidence type="ECO:0000313" key="2">
    <source>
        <dbReference type="EMBL" id="JAE13942.1"/>
    </source>
</evidence>
<dbReference type="EMBL" id="GBRH01183954">
    <property type="protein sequence ID" value="JAE13942.1"/>
    <property type="molecule type" value="Transcribed_RNA"/>
</dbReference>
<name>A0A0A9FNS3_ARUDO</name>
<keyword evidence="1" id="KW-1133">Transmembrane helix</keyword>
<protein>
    <submittedName>
        <fullName evidence="2">Uncharacterized protein</fullName>
    </submittedName>
</protein>
<evidence type="ECO:0000256" key="1">
    <source>
        <dbReference type="SAM" id="Phobius"/>
    </source>
</evidence>
<feature type="transmembrane region" description="Helical" evidence="1">
    <location>
        <begin position="27"/>
        <end position="50"/>
    </location>
</feature>
<reference evidence="2" key="2">
    <citation type="journal article" date="2015" name="Data Brief">
        <title>Shoot transcriptome of the giant reed, Arundo donax.</title>
        <authorList>
            <person name="Barrero R.A."/>
            <person name="Guerrero F.D."/>
            <person name="Moolhuijzen P."/>
            <person name="Goolsby J.A."/>
            <person name="Tidwell J."/>
            <person name="Bellgard S.E."/>
            <person name="Bellgard M.I."/>
        </authorList>
    </citation>
    <scope>NUCLEOTIDE SEQUENCE</scope>
    <source>
        <tissue evidence="2">Shoot tissue taken approximately 20 cm above the soil surface</tissue>
    </source>
</reference>
<dbReference type="AlphaFoldDB" id="A0A0A9FNS3"/>
<keyword evidence="1" id="KW-0472">Membrane</keyword>
<reference evidence="2" key="1">
    <citation type="submission" date="2014-09" db="EMBL/GenBank/DDBJ databases">
        <authorList>
            <person name="Magalhaes I.L.F."/>
            <person name="Oliveira U."/>
            <person name="Santos F.R."/>
            <person name="Vidigal T.H.D.A."/>
            <person name="Brescovit A.D."/>
            <person name="Santos A.J."/>
        </authorList>
    </citation>
    <scope>NUCLEOTIDE SEQUENCE</scope>
    <source>
        <tissue evidence="2">Shoot tissue taken approximately 20 cm above the soil surface</tissue>
    </source>
</reference>
<accession>A0A0A9FNS3</accession>
<proteinExistence type="predicted"/>
<sequence>MNVVSTLVFGPINPSNGLRLCSVQINITYLLSDAFCFFLFLVFEICLLLVHSFGLVAL</sequence>